<dbReference type="InterPro" id="IPR010926">
    <property type="entry name" value="Myosin_TH1"/>
</dbReference>
<feature type="binding site" evidence="14">
    <location>
        <begin position="127"/>
        <end position="134"/>
    </location>
    <ligand>
        <name>ATP</name>
        <dbReference type="ChEBI" id="CHEBI:30616"/>
    </ligand>
</feature>
<dbReference type="Gene3D" id="1.20.120.720">
    <property type="entry name" value="Myosin VI head, motor domain, U50 subdomain"/>
    <property type="match status" value="1"/>
</dbReference>
<organism evidence="19 20">
    <name type="scientific">Saccharomycopsis crataegensis</name>
    <dbReference type="NCBI Taxonomy" id="43959"/>
    <lineage>
        <taxon>Eukaryota</taxon>
        <taxon>Fungi</taxon>
        <taxon>Dikarya</taxon>
        <taxon>Ascomycota</taxon>
        <taxon>Saccharomycotina</taxon>
        <taxon>Saccharomycetes</taxon>
        <taxon>Saccharomycopsidaceae</taxon>
        <taxon>Saccharomycopsis</taxon>
    </lineage>
</organism>
<feature type="domain" description="Myosin motor" evidence="17">
    <location>
        <begin position="34"/>
        <end position="714"/>
    </location>
</feature>
<evidence type="ECO:0000256" key="8">
    <source>
        <dbReference type="ARBA" id="ARBA00022840"/>
    </source>
</evidence>
<name>A0AAV5QW72_9ASCO</name>
<dbReference type="CDD" id="cd11858">
    <property type="entry name" value="SH3_Myosin-I_fungi"/>
    <property type="match status" value="1"/>
</dbReference>
<feature type="region of interest" description="Disordered" evidence="15">
    <location>
        <begin position="957"/>
        <end position="984"/>
    </location>
</feature>
<dbReference type="Gene3D" id="2.30.30.40">
    <property type="entry name" value="SH3 Domains"/>
    <property type="match status" value="1"/>
</dbReference>
<feature type="compositionally biased region" description="Low complexity" evidence="15">
    <location>
        <begin position="1105"/>
        <end position="1122"/>
    </location>
</feature>
<dbReference type="Pfam" id="PF00018">
    <property type="entry name" value="SH3_1"/>
    <property type="match status" value="1"/>
</dbReference>
<dbReference type="GO" id="GO:0030479">
    <property type="term" value="C:actin cortical patch"/>
    <property type="evidence" value="ECO:0007669"/>
    <property type="project" value="UniProtKB-SubCell"/>
</dbReference>
<dbReference type="InterPro" id="IPR036961">
    <property type="entry name" value="Kinesin_motor_dom_sf"/>
</dbReference>
<dbReference type="GO" id="GO:0016787">
    <property type="term" value="F:hydrolase activity"/>
    <property type="evidence" value="ECO:0007669"/>
    <property type="project" value="UniProtKB-KW"/>
</dbReference>
<dbReference type="InterPro" id="IPR035535">
    <property type="entry name" value="Fungal_myosin-I_SH3"/>
</dbReference>
<dbReference type="GO" id="GO:0051015">
    <property type="term" value="F:actin filament binding"/>
    <property type="evidence" value="ECO:0007669"/>
    <property type="project" value="TreeGrafter"/>
</dbReference>
<feature type="region of interest" description="Disordered" evidence="15">
    <location>
        <begin position="1024"/>
        <end position="1137"/>
    </location>
</feature>
<evidence type="ECO:0000256" key="10">
    <source>
        <dbReference type="ARBA" id="ARBA00023175"/>
    </source>
</evidence>
<accession>A0AAV5QW72</accession>
<gene>
    <name evidence="19" type="ORF">DASC09_062880</name>
</gene>
<evidence type="ECO:0000256" key="14">
    <source>
        <dbReference type="PROSITE-ProRule" id="PRU00782"/>
    </source>
</evidence>
<keyword evidence="12" id="KW-0206">Cytoskeleton</keyword>
<dbReference type="GO" id="GO:0051286">
    <property type="term" value="C:cell tip"/>
    <property type="evidence" value="ECO:0007669"/>
    <property type="project" value="TreeGrafter"/>
</dbReference>
<dbReference type="GO" id="GO:0005886">
    <property type="term" value="C:plasma membrane"/>
    <property type="evidence" value="ECO:0007669"/>
    <property type="project" value="TreeGrafter"/>
</dbReference>
<dbReference type="EMBL" id="BTFZ01000020">
    <property type="protein sequence ID" value="GMM38949.1"/>
    <property type="molecule type" value="Genomic_DNA"/>
</dbReference>
<comment type="subcellular location">
    <subcellularLocation>
        <location evidence="1">Cytoplasm</location>
        <location evidence="1">Cytoskeleton</location>
        <location evidence="1">Actin patch</location>
    </subcellularLocation>
</comment>
<evidence type="ECO:0000256" key="4">
    <source>
        <dbReference type="ARBA" id="ARBA00022490"/>
    </source>
</evidence>
<dbReference type="GO" id="GO:0051666">
    <property type="term" value="P:actin cortical patch localization"/>
    <property type="evidence" value="ECO:0007669"/>
    <property type="project" value="TreeGrafter"/>
</dbReference>
<dbReference type="GO" id="GO:0007015">
    <property type="term" value="P:actin filament organization"/>
    <property type="evidence" value="ECO:0007669"/>
    <property type="project" value="TreeGrafter"/>
</dbReference>
<dbReference type="SUPFAM" id="SSF52540">
    <property type="entry name" value="P-loop containing nucleoside triphosphate hydrolases"/>
    <property type="match status" value="1"/>
</dbReference>
<comment type="caution">
    <text evidence="19">The sequence shown here is derived from an EMBL/GenBank/DDBJ whole genome shotgun (WGS) entry which is preliminary data.</text>
</comment>
<evidence type="ECO:0000256" key="11">
    <source>
        <dbReference type="ARBA" id="ARBA00023203"/>
    </source>
</evidence>
<dbReference type="Proteomes" id="UP001360560">
    <property type="component" value="Unassembled WGS sequence"/>
</dbReference>
<evidence type="ECO:0000256" key="15">
    <source>
        <dbReference type="SAM" id="MobiDB-lite"/>
    </source>
</evidence>
<dbReference type="Pfam" id="PF06017">
    <property type="entry name" value="Myosin_TH1"/>
    <property type="match status" value="1"/>
</dbReference>
<keyword evidence="5" id="KW-0677">Repeat</keyword>
<dbReference type="Pfam" id="PF00063">
    <property type="entry name" value="Myosin_head"/>
    <property type="match status" value="1"/>
</dbReference>
<keyword evidence="7" id="KW-0378">Hydrolase</keyword>
<evidence type="ECO:0000256" key="13">
    <source>
        <dbReference type="PROSITE-ProRule" id="PRU00192"/>
    </source>
</evidence>
<dbReference type="InterPro" id="IPR001609">
    <property type="entry name" value="Myosin_head_motor_dom-like"/>
</dbReference>
<dbReference type="FunFam" id="1.10.10.820:FF:000001">
    <property type="entry name" value="Myosin heavy chain"/>
    <property type="match status" value="1"/>
</dbReference>
<evidence type="ECO:0000259" key="16">
    <source>
        <dbReference type="PROSITE" id="PS50002"/>
    </source>
</evidence>
<dbReference type="PROSITE" id="PS51757">
    <property type="entry name" value="TH1"/>
    <property type="match status" value="1"/>
</dbReference>
<keyword evidence="11 14" id="KW-0009">Actin-binding</keyword>
<keyword evidence="8 14" id="KW-0067">ATP-binding</keyword>
<dbReference type="PANTHER" id="PTHR13140:SF837">
    <property type="entry name" value="MYOSIN-3-RELATED"/>
    <property type="match status" value="1"/>
</dbReference>
<dbReference type="InterPro" id="IPR036028">
    <property type="entry name" value="SH3-like_dom_sf"/>
</dbReference>
<dbReference type="FunFam" id="1.20.5.4820:FF:000004">
    <property type="entry name" value="Myosin IE"/>
    <property type="match status" value="1"/>
</dbReference>
<dbReference type="InterPro" id="IPR027417">
    <property type="entry name" value="P-loop_NTPase"/>
</dbReference>
<keyword evidence="9 14" id="KW-0518">Myosin</keyword>
<evidence type="ECO:0000256" key="9">
    <source>
        <dbReference type="ARBA" id="ARBA00023123"/>
    </source>
</evidence>
<feature type="domain" description="SH3" evidence="16">
    <location>
        <begin position="1185"/>
        <end position="1247"/>
    </location>
</feature>
<evidence type="ECO:0000259" key="18">
    <source>
        <dbReference type="PROSITE" id="PS51757"/>
    </source>
</evidence>
<comment type="similarity">
    <text evidence="2 14">Belongs to the TRAFAC class myosin-kinesin ATPase superfamily. Myosin family.</text>
</comment>
<proteinExistence type="inferred from homology"/>
<keyword evidence="6 14" id="KW-0547">Nucleotide-binding</keyword>
<evidence type="ECO:0000259" key="17">
    <source>
        <dbReference type="PROSITE" id="PS51456"/>
    </source>
</evidence>
<evidence type="ECO:0000256" key="5">
    <source>
        <dbReference type="ARBA" id="ARBA00022737"/>
    </source>
</evidence>
<dbReference type="PROSITE" id="PS51456">
    <property type="entry name" value="MYOSIN_MOTOR"/>
    <property type="match status" value="1"/>
</dbReference>
<dbReference type="GO" id="GO:0006897">
    <property type="term" value="P:endocytosis"/>
    <property type="evidence" value="ECO:0007669"/>
    <property type="project" value="TreeGrafter"/>
</dbReference>
<dbReference type="SUPFAM" id="SSF50044">
    <property type="entry name" value="SH3-domain"/>
    <property type="match status" value="1"/>
</dbReference>
<evidence type="ECO:0000256" key="6">
    <source>
        <dbReference type="ARBA" id="ARBA00022741"/>
    </source>
</evidence>
<evidence type="ECO:0000256" key="7">
    <source>
        <dbReference type="ARBA" id="ARBA00022801"/>
    </source>
</evidence>
<sequence>MAITRRRNAGKRQEPQKKGKIEKAHFDSGKKKEVGLADLTLLKNISDNDINQNLMQRFKAGIIYTFIGPVLISINPFKDLGIYTDKVIESYVGKNRLEVAPHVFAIAESMYYNLKSYHESQCVIISGESGAGKTEAAKRIMQYISSVSGGSHSESVQQIKNMVLATNPIMESFGNAKTLRNDNSSRFGKYLEINFNEKSEPVSGNITNYLLEKNRVVQQIDNERNFHIFYQLTKNAPENYRSSYGIQGPESYRYTKTCTSVTSIDDAREWNDTLQAMTTIGLSQAEQDEVFRVLAGVLWIGNITFKFNEEENAAVADTSVTDFVAYLLGVGSDSLTKAIIERTMETPGRGGETFHIPLNIVQATAVRDALAKGIYSNLFDWLVDRINKSLNNLNQPKANSIGILDIYGFEIFEHNSFEQLCINYVNEKLQQIFIELTLKAEQEEYVREQIEWKPIDYFNNKVVCDLIENTRPVGIFAALNDACATAHADSAAADSSFSQRLNMVTSNKHFELRSAKFIIKHYAGDVDYELANMTDKNKDQMLKDLREMVETSQNGFLSQTLFGPAYQPEVNKRGKPTTASDKIKKSANLLVETLSQATPSYIRTIKPNQRKGPLEYDEKQVLHQVKYLGLKENVRIRRAGFAYRTTFEKFAERFYLLSPKCSYAGDYIWEGEAQGACVQILKDSAIPTSEYQLGVTKIFIKSPETLFALETMKDKYWHNMAARIQRAWRKYWKRKVAAAVVFQRLWRERKDGNKFAQVRDYGTKLLGSRKERRSMSMLGSREFLGDYLACNDYSGIGRIIVKKTGINDKVVFSIRGELLQSKFGRSSLRLPKIFILTNSNFYIISESVVENQVSYVVEANISVSGIKAVSLTNLQDDWIAINMAQSTSPDYFLNCVFKTELLTHLKKVNNSLQITIGPVIEYRKKAGNKFHKIKSQISPAAPANYDNYKSSTIIVRQGLPPNSVSKKKPKGKPSDIKYPYKTRATGVSDTVRQAVSYNPAPTKTFSSQVSNGYNYGNNAAVAAVHKVPPPPPMMQQQQQQQQQQQPVMAPQQQPRPQAHKVPPAPPSQFSKSSGRTPPPKPIRASKPAPTPPSRKSKRPAPTPPSRRSVVSSPQPVVTPQRPVSHHQPRPVAQQPMVQQPMVQQPVVQQPVVQQPVVQQPVVQQPVAQQPVQAPAPPVSQIPAVPDYPTYKAAYTFQGTGAATELPINVGDVVYITKKETNGWWLAKTLDLVKEGWVPAAYVAECENPNKSVAVAAAVPAAVSQPVSNGYADQVTNPMAATAGYSSGASVAQSSAAATPGPQSVGFGEDLASAIAKKMGKYDSDSDEEKDDDDW</sequence>
<dbReference type="Gene3D" id="3.40.850.10">
    <property type="entry name" value="Kinesin motor domain"/>
    <property type="match status" value="1"/>
</dbReference>
<dbReference type="RefSeq" id="XP_064855944.1">
    <property type="nucleotide sequence ID" value="XM_064999872.1"/>
</dbReference>
<dbReference type="CDD" id="cd01378">
    <property type="entry name" value="MYSc_Myo1"/>
    <property type="match status" value="1"/>
</dbReference>
<dbReference type="InterPro" id="IPR001452">
    <property type="entry name" value="SH3_domain"/>
</dbReference>
<keyword evidence="4" id="KW-0963">Cytoplasm</keyword>
<dbReference type="Gene3D" id="1.20.5.4820">
    <property type="match status" value="1"/>
</dbReference>
<dbReference type="SMART" id="SM00326">
    <property type="entry name" value="SH3"/>
    <property type="match status" value="1"/>
</dbReference>
<evidence type="ECO:0000256" key="2">
    <source>
        <dbReference type="ARBA" id="ARBA00008314"/>
    </source>
</evidence>
<feature type="domain" description="TH1" evidence="18">
    <location>
        <begin position="770"/>
        <end position="961"/>
    </location>
</feature>
<dbReference type="GO" id="GO:0000146">
    <property type="term" value="F:microfilament motor activity"/>
    <property type="evidence" value="ECO:0007669"/>
    <property type="project" value="TreeGrafter"/>
</dbReference>
<feature type="compositionally biased region" description="Low complexity" evidence="15">
    <location>
        <begin position="1034"/>
        <end position="1056"/>
    </location>
</feature>
<feature type="compositionally biased region" description="Basic residues" evidence="15">
    <location>
        <begin position="1"/>
        <end position="10"/>
    </location>
</feature>
<evidence type="ECO:0000256" key="12">
    <source>
        <dbReference type="ARBA" id="ARBA00023212"/>
    </source>
</evidence>
<evidence type="ECO:0000256" key="1">
    <source>
        <dbReference type="ARBA" id="ARBA00004134"/>
    </source>
</evidence>
<dbReference type="GeneID" id="90076937"/>
<evidence type="ECO:0000313" key="19">
    <source>
        <dbReference type="EMBL" id="GMM38949.1"/>
    </source>
</evidence>
<keyword evidence="3 13" id="KW-0728">SH3 domain</keyword>
<dbReference type="SMART" id="SM00242">
    <property type="entry name" value="MYSc"/>
    <property type="match status" value="1"/>
</dbReference>
<keyword evidence="10 14" id="KW-0505">Motor protein</keyword>
<evidence type="ECO:0000256" key="3">
    <source>
        <dbReference type="ARBA" id="ARBA00022443"/>
    </source>
</evidence>
<dbReference type="PRINTS" id="PR00193">
    <property type="entry name" value="MYOSINHEAVY"/>
</dbReference>
<dbReference type="FunFam" id="1.20.58.530:FF:000007">
    <property type="entry name" value="Myosin IE"/>
    <property type="match status" value="1"/>
</dbReference>
<dbReference type="PANTHER" id="PTHR13140">
    <property type="entry name" value="MYOSIN"/>
    <property type="match status" value="1"/>
</dbReference>
<keyword evidence="20" id="KW-1185">Reference proteome</keyword>
<feature type="region of interest" description="Disordered" evidence="15">
    <location>
        <begin position="1"/>
        <end position="23"/>
    </location>
</feature>
<dbReference type="GO" id="GO:0005524">
    <property type="term" value="F:ATP binding"/>
    <property type="evidence" value="ECO:0007669"/>
    <property type="project" value="UniProtKB-UniRule"/>
</dbReference>
<dbReference type="PROSITE" id="PS50002">
    <property type="entry name" value="SH3"/>
    <property type="match status" value="1"/>
</dbReference>
<dbReference type="InterPro" id="IPR036072">
    <property type="entry name" value="MYSc_Myo1"/>
</dbReference>
<dbReference type="GO" id="GO:0016459">
    <property type="term" value="C:myosin complex"/>
    <property type="evidence" value="ECO:0007669"/>
    <property type="project" value="UniProtKB-KW"/>
</dbReference>
<dbReference type="Gene3D" id="1.20.58.530">
    <property type="match status" value="1"/>
</dbReference>
<protein>
    <submittedName>
        <fullName evidence="19">Myosin 5</fullName>
    </submittedName>
</protein>
<feature type="compositionally biased region" description="Basic and acidic residues" evidence="15">
    <location>
        <begin position="11"/>
        <end position="23"/>
    </location>
</feature>
<feature type="region of interest" description="Actin-binding" evidence="14">
    <location>
        <begin position="587"/>
        <end position="609"/>
    </location>
</feature>
<reference evidence="19 20" key="1">
    <citation type="journal article" date="2023" name="Elife">
        <title>Identification of key yeast species and microbe-microbe interactions impacting larval growth of Drosophila in the wild.</title>
        <authorList>
            <person name="Mure A."/>
            <person name="Sugiura Y."/>
            <person name="Maeda R."/>
            <person name="Honda K."/>
            <person name="Sakurai N."/>
            <person name="Takahashi Y."/>
            <person name="Watada M."/>
            <person name="Katoh T."/>
            <person name="Gotoh A."/>
            <person name="Gotoh Y."/>
            <person name="Taniguchi I."/>
            <person name="Nakamura K."/>
            <person name="Hayashi T."/>
            <person name="Katayama T."/>
            <person name="Uemura T."/>
            <person name="Hattori Y."/>
        </authorList>
    </citation>
    <scope>NUCLEOTIDE SEQUENCE [LARGE SCALE GENOMIC DNA]</scope>
    <source>
        <strain evidence="19 20">SC-9</strain>
    </source>
</reference>
<evidence type="ECO:0000313" key="20">
    <source>
        <dbReference type="Proteomes" id="UP001360560"/>
    </source>
</evidence>
<dbReference type="Gene3D" id="1.10.10.820">
    <property type="match status" value="1"/>
</dbReference>